<comment type="similarity">
    <text evidence="1">Belongs to the ABC transporter superfamily.</text>
</comment>
<dbReference type="GO" id="GO:0016887">
    <property type="term" value="F:ATP hydrolysis activity"/>
    <property type="evidence" value="ECO:0007669"/>
    <property type="project" value="InterPro"/>
</dbReference>
<keyword evidence="2" id="KW-0813">Transport</keyword>
<keyword evidence="7" id="KW-1185">Reference proteome</keyword>
<dbReference type="InterPro" id="IPR027417">
    <property type="entry name" value="P-loop_NTPase"/>
</dbReference>
<evidence type="ECO:0000256" key="3">
    <source>
        <dbReference type="ARBA" id="ARBA00022741"/>
    </source>
</evidence>
<dbReference type="PANTHER" id="PTHR43335:SF4">
    <property type="entry name" value="ABC TRANSPORTER, ATP-BINDING PROTEIN"/>
    <property type="match status" value="1"/>
</dbReference>
<gene>
    <name evidence="6" type="ORF">EV213_11761</name>
</gene>
<evidence type="ECO:0000256" key="4">
    <source>
        <dbReference type="ARBA" id="ARBA00022840"/>
    </source>
</evidence>
<dbReference type="RefSeq" id="WP_133581634.1">
    <property type="nucleotide sequence ID" value="NZ_SNYJ01000017.1"/>
</dbReference>
<dbReference type="PROSITE" id="PS50893">
    <property type="entry name" value="ABC_TRANSPORTER_2"/>
    <property type="match status" value="1"/>
</dbReference>
<dbReference type="PROSITE" id="PS00211">
    <property type="entry name" value="ABC_TRANSPORTER_1"/>
    <property type="match status" value="1"/>
</dbReference>
<protein>
    <submittedName>
        <fullName evidence="6">ABC-2 type transport system ATP-binding protein</fullName>
    </submittedName>
</protein>
<accession>A0A4V3D4K2</accession>
<feature type="domain" description="ABC transporter" evidence="5">
    <location>
        <begin position="21"/>
        <end position="250"/>
    </location>
</feature>
<dbReference type="InterPro" id="IPR017871">
    <property type="entry name" value="ABC_transporter-like_CS"/>
</dbReference>
<sequence>MMQRQEAELTTSVVAPSLSAVELTNVSYAYKKGGRGIHNIHLTVGKGEVFGLFGPNGSGKTTLLKAMTGLCKIDEGEISLLGHDLENDFERAMEGVGCVVEQADAYMYMNAYQNLKIAARYKQDVSAARIHEVLDQVGLSAYKKERVSRYSLGMKQRLALGRALLHNPQLVLLDEPTNGLDVEGITLVRQLITELSQEHGVTFIISSHLLGEMERLCTHVGFMKDGMLLQAGPVNNLQGKQHTFEELYAQAITSGGAGQ</sequence>
<dbReference type="Gene3D" id="3.40.50.300">
    <property type="entry name" value="P-loop containing nucleotide triphosphate hydrolases"/>
    <property type="match status" value="1"/>
</dbReference>
<keyword evidence="3" id="KW-0547">Nucleotide-binding</keyword>
<evidence type="ECO:0000313" key="7">
    <source>
        <dbReference type="Proteomes" id="UP000295632"/>
    </source>
</evidence>
<proteinExistence type="inferred from homology"/>
<dbReference type="PANTHER" id="PTHR43335">
    <property type="entry name" value="ABC TRANSPORTER, ATP-BINDING PROTEIN"/>
    <property type="match status" value="1"/>
</dbReference>
<comment type="caution">
    <text evidence="6">The sequence shown here is derived from an EMBL/GenBank/DDBJ whole genome shotgun (WGS) entry which is preliminary data.</text>
</comment>
<dbReference type="Proteomes" id="UP000295632">
    <property type="component" value="Unassembled WGS sequence"/>
</dbReference>
<name>A0A4V3D4K2_9BACI</name>
<dbReference type="SMART" id="SM00382">
    <property type="entry name" value="AAA"/>
    <property type="match status" value="1"/>
</dbReference>
<dbReference type="InterPro" id="IPR003439">
    <property type="entry name" value="ABC_transporter-like_ATP-bd"/>
</dbReference>
<dbReference type="SUPFAM" id="SSF52540">
    <property type="entry name" value="P-loop containing nucleoside triphosphate hydrolases"/>
    <property type="match status" value="1"/>
</dbReference>
<evidence type="ECO:0000313" key="6">
    <source>
        <dbReference type="EMBL" id="TDQ36597.1"/>
    </source>
</evidence>
<dbReference type="EMBL" id="SNYJ01000017">
    <property type="protein sequence ID" value="TDQ36597.1"/>
    <property type="molecule type" value="Genomic_DNA"/>
</dbReference>
<dbReference type="Pfam" id="PF00005">
    <property type="entry name" value="ABC_tran"/>
    <property type="match status" value="1"/>
</dbReference>
<dbReference type="GO" id="GO:0005524">
    <property type="term" value="F:ATP binding"/>
    <property type="evidence" value="ECO:0007669"/>
    <property type="project" value="UniProtKB-KW"/>
</dbReference>
<evidence type="ECO:0000259" key="5">
    <source>
        <dbReference type="PROSITE" id="PS50893"/>
    </source>
</evidence>
<dbReference type="OrthoDB" id="9804819at2"/>
<dbReference type="InterPro" id="IPR003593">
    <property type="entry name" value="AAA+_ATPase"/>
</dbReference>
<dbReference type="AlphaFoldDB" id="A0A4V3D4K2"/>
<organism evidence="6 7">
    <name type="scientific">Aureibacillus halotolerans</name>
    <dbReference type="NCBI Taxonomy" id="1508390"/>
    <lineage>
        <taxon>Bacteria</taxon>
        <taxon>Bacillati</taxon>
        <taxon>Bacillota</taxon>
        <taxon>Bacilli</taxon>
        <taxon>Bacillales</taxon>
        <taxon>Bacillaceae</taxon>
        <taxon>Aureibacillus</taxon>
    </lineage>
</organism>
<evidence type="ECO:0000256" key="1">
    <source>
        <dbReference type="ARBA" id="ARBA00005417"/>
    </source>
</evidence>
<reference evidence="6 7" key="1">
    <citation type="submission" date="2019-03" db="EMBL/GenBank/DDBJ databases">
        <title>Genomic Encyclopedia of Type Strains, Phase IV (KMG-IV): sequencing the most valuable type-strain genomes for metagenomic binning, comparative biology and taxonomic classification.</title>
        <authorList>
            <person name="Goeker M."/>
        </authorList>
    </citation>
    <scope>NUCLEOTIDE SEQUENCE [LARGE SCALE GENOMIC DNA]</scope>
    <source>
        <strain evidence="6 7">DSM 28697</strain>
    </source>
</reference>
<evidence type="ECO:0000256" key="2">
    <source>
        <dbReference type="ARBA" id="ARBA00022448"/>
    </source>
</evidence>
<keyword evidence="4 6" id="KW-0067">ATP-binding</keyword>